<proteinExistence type="predicted"/>
<sequence>MTRAQAPHSPSSATYSPPSLPEYLSRNHALNVIVGVPTDEEVRAIHDTIRAVNSVSNFPALYDHKLSTQLAQHLFTVQMAIYRNEYPSSIFPGENTYTPPPIPSHIPISLEPVIGAPSDEELESAYGVVRAMENLANSPFFDPVLGVKLSQHLFNIQFARYVQDANQGQFTQNQTQGRPSPPADEVDIPAVTISNCVSHQETLSPTHTEPESATPSLAENATHVQPRSRPDLESQSNDKLDKLCAYQQETNRLLSSNEELLRVIKLTLISGNSNILNIRFNRVGSYTSYQTMNEKGEFPWMYHLQSISGGSSGELYNPVVGKELVAYLKFYNIGTELIEEGTENLKPNKEADAKKALGYFLYYLRPLET</sequence>
<feature type="region of interest" description="Disordered" evidence="1">
    <location>
        <begin position="1"/>
        <end position="20"/>
    </location>
</feature>
<feature type="compositionally biased region" description="Polar residues" evidence="1">
    <location>
        <begin position="8"/>
        <end position="17"/>
    </location>
</feature>
<evidence type="ECO:0000313" key="3">
    <source>
        <dbReference type="Proteomes" id="UP000663840"/>
    </source>
</evidence>
<feature type="compositionally biased region" description="Polar residues" evidence="1">
    <location>
        <begin position="201"/>
        <end position="225"/>
    </location>
</feature>
<gene>
    <name evidence="2" type="ORF">RDB_LOCUS102624</name>
</gene>
<dbReference type="EMBL" id="CAJMWR010003509">
    <property type="protein sequence ID" value="CAE6460678.1"/>
    <property type="molecule type" value="Genomic_DNA"/>
</dbReference>
<accession>A0A8H3BLA1</accession>
<evidence type="ECO:0000313" key="2">
    <source>
        <dbReference type="EMBL" id="CAE6460678.1"/>
    </source>
</evidence>
<feature type="region of interest" description="Disordered" evidence="1">
    <location>
        <begin position="201"/>
        <end position="236"/>
    </location>
</feature>
<evidence type="ECO:0008006" key="4">
    <source>
        <dbReference type="Google" id="ProtNLM"/>
    </source>
</evidence>
<comment type="caution">
    <text evidence="2">The sequence shown here is derived from an EMBL/GenBank/DDBJ whole genome shotgun (WGS) entry which is preliminary data.</text>
</comment>
<dbReference type="AlphaFoldDB" id="A0A8H3BLA1"/>
<organism evidence="2 3">
    <name type="scientific">Rhizoctonia solani</name>
    <dbReference type="NCBI Taxonomy" id="456999"/>
    <lineage>
        <taxon>Eukaryota</taxon>
        <taxon>Fungi</taxon>
        <taxon>Dikarya</taxon>
        <taxon>Basidiomycota</taxon>
        <taxon>Agaricomycotina</taxon>
        <taxon>Agaricomycetes</taxon>
        <taxon>Cantharellales</taxon>
        <taxon>Ceratobasidiaceae</taxon>
        <taxon>Rhizoctonia</taxon>
    </lineage>
</organism>
<name>A0A8H3BLA1_9AGAM</name>
<protein>
    <recommendedName>
        <fullName evidence="4">Laminin domain protein</fullName>
    </recommendedName>
</protein>
<reference evidence="2" key="1">
    <citation type="submission" date="2021-01" db="EMBL/GenBank/DDBJ databases">
        <authorList>
            <person name="Kaushik A."/>
        </authorList>
    </citation>
    <scope>NUCLEOTIDE SEQUENCE</scope>
    <source>
        <strain evidence="2">AG1-1A</strain>
    </source>
</reference>
<evidence type="ECO:0000256" key="1">
    <source>
        <dbReference type="SAM" id="MobiDB-lite"/>
    </source>
</evidence>
<dbReference type="Proteomes" id="UP000663840">
    <property type="component" value="Unassembled WGS sequence"/>
</dbReference>